<dbReference type="InterPro" id="IPR023170">
    <property type="entry name" value="HhH_base_excis_C"/>
</dbReference>
<evidence type="ECO:0000256" key="5">
    <source>
        <dbReference type="ARBA" id="ARBA00022723"/>
    </source>
</evidence>
<feature type="compositionally biased region" description="Basic residues" evidence="10">
    <location>
        <begin position="287"/>
        <end position="297"/>
    </location>
</feature>
<dbReference type="GO" id="GO:0019104">
    <property type="term" value="F:DNA N-glycosylase activity"/>
    <property type="evidence" value="ECO:0007669"/>
    <property type="project" value="InterPro"/>
</dbReference>
<feature type="compositionally biased region" description="Basic and acidic residues" evidence="10">
    <location>
        <begin position="224"/>
        <end position="233"/>
    </location>
</feature>
<dbReference type="GO" id="GO:0035514">
    <property type="term" value="F:DNA demethylase activity"/>
    <property type="evidence" value="ECO:0007669"/>
    <property type="project" value="InterPro"/>
</dbReference>
<feature type="region of interest" description="Disordered" evidence="10">
    <location>
        <begin position="201"/>
        <end position="352"/>
    </location>
</feature>
<evidence type="ECO:0000259" key="11">
    <source>
        <dbReference type="SMART" id="SM00478"/>
    </source>
</evidence>
<dbReference type="PANTHER" id="PTHR46213:SF13">
    <property type="entry name" value="DEMETER-LIKE PROTEIN 2-RELATED"/>
    <property type="match status" value="1"/>
</dbReference>
<feature type="compositionally biased region" description="Polar residues" evidence="10">
    <location>
        <begin position="555"/>
        <end position="568"/>
    </location>
</feature>
<dbReference type="SMART" id="SM00525">
    <property type="entry name" value="FES"/>
    <property type="match status" value="1"/>
</dbReference>
<dbReference type="GO" id="GO:0003677">
    <property type="term" value="F:DNA binding"/>
    <property type="evidence" value="ECO:0007669"/>
    <property type="project" value="UniProtKB-KW"/>
</dbReference>
<feature type="region of interest" description="Disordered" evidence="10">
    <location>
        <begin position="519"/>
        <end position="568"/>
    </location>
</feature>
<comment type="caution">
    <text evidence="12">The sequence shown here is derived from an EMBL/GenBank/DDBJ whole genome shotgun (WGS) entry which is preliminary data.</text>
</comment>
<feature type="domain" description="HhH-GPD" evidence="11">
    <location>
        <begin position="1372"/>
        <end position="1537"/>
    </location>
</feature>
<feature type="compositionally biased region" description="Low complexity" evidence="10">
    <location>
        <begin position="15"/>
        <end position="25"/>
    </location>
</feature>
<dbReference type="GO" id="GO:0005634">
    <property type="term" value="C:nucleus"/>
    <property type="evidence" value="ECO:0007669"/>
    <property type="project" value="UniProtKB-SubCell"/>
</dbReference>
<comment type="similarity">
    <text evidence="3">Belongs to the DNA glycosylase family. DEMETER subfamily.</text>
</comment>
<keyword evidence="6" id="KW-0408">Iron</keyword>
<dbReference type="CDD" id="cd00056">
    <property type="entry name" value="ENDO3c"/>
    <property type="match status" value="1"/>
</dbReference>
<keyword evidence="5" id="KW-0479">Metal-binding</keyword>
<evidence type="ECO:0000256" key="8">
    <source>
        <dbReference type="ARBA" id="ARBA00023125"/>
    </source>
</evidence>
<keyword evidence="8" id="KW-0238">DNA-binding</keyword>
<reference evidence="12" key="1">
    <citation type="submission" date="2022-04" db="EMBL/GenBank/DDBJ databases">
        <title>A functionally conserved STORR gene fusion in Papaver species that diverged 16.8 million years ago.</title>
        <authorList>
            <person name="Catania T."/>
        </authorList>
    </citation>
    <scope>NUCLEOTIDE SEQUENCE</scope>
    <source>
        <strain evidence="12">S-188037</strain>
    </source>
</reference>
<dbReference type="InterPro" id="IPR011257">
    <property type="entry name" value="DNA_glycosylase"/>
</dbReference>
<evidence type="ECO:0000256" key="1">
    <source>
        <dbReference type="ARBA" id="ARBA00001966"/>
    </source>
</evidence>
<dbReference type="GO" id="GO:0051539">
    <property type="term" value="F:4 iron, 4 sulfur cluster binding"/>
    <property type="evidence" value="ECO:0007669"/>
    <property type="project" value="UniProtKB-KW"/>
</dbReference>
<dbReference type="Proteomes" id="UP001202328">
    <property type="component" value="Unassembled WGS sequence"/>
</dbReference>
<dbReference type="SUPFAM" id="SSF48150">
    <property type="entry name" value="DNA-glycosylase"/>
    <property type="match status" value="1"/>
</dbReference>
<dbReference type="GO" id="GO:0046872">
    <property type="term" value="F:metal ion binding"/>
    <property type="evidence" value="ECO:0007669"/>
    <property type="project" value="UniProtKB-KW"/>
</dbReference>
<feature type="compositionally biased region" description="Polar residues" evidence="10">
    <location>
        <begin position="234"/>
        <end position="243"/>
    </location>
</feature>
<evidence type="ECO:0000256" key="6">
    <source>
        <dbReference type="ARBA" id="ARBA00023004"/>
    </source>
</evidence>
<evidence type="ECO:0000256" key="9">
    <source>
        <dbReference type="ARBA" id="ARBA00023242"/>
    </source>
</evidence>
<dbReference type="SMART" id="SM00478">
    <property type="entry name" value="ENDO3c"/>
    <property type="match status" value="1"/>
</dbReference>
<evidence type="ECO:0000256" key="10">
    <source>
        <dbReference type="SAM" id="MobiDB-lite"/>
    </source>
</evidence>
<dbReference type="InterPro" id="IPR003265">
    <property type="entry name" value="HhH-GPD_domain"/>
</dbReference>
<feature type="region of interest" description="Disordered" evidence="10">
    <location>
        <begin position="1"/>
        <end position="71"/>
    </location>
</feature>
<feature type="region of interest" description="Disordered" evidence="10">
    <location>
        <begin position="1213"/>
        <end position="1267"/>
    </location>
</feature>
<dbReference type="GO" id="GO:0141166">
    <property type="term" value="P:chromosomal 5-methylcytosine DNA demethylation pathway"/>
    <property type="evidence" value="ECO:0007669"/>
    <property type="project" value="InterPro"/>
</dbReference>
<feature type="compositionally biased region" description="Polar residues" evidence="10">
    <location>
        <begin position="41"/>
        <end position="71"/>
    </location>
</feature>
<dbReference type="InterPro" id="IPR028925">
    <property type="entry name" value="RRM_DME"/>
</dbReference>
<feature type="compositionally biased region" description="Polar residues" evidence="10">
    <location>
        <begin position="210"/>
        <end position="223"/>
    </location>
</feature>
<dbReference type="Gene3D" id="1.10.1670.10">
    <property type="entry name" value="Helix-hairpin-Helix base-excision DNA repair enzymes (C-terminal)"/>
    <property type="match status" value="1"/>
</dbReference>
<gene>
    <name evidence="12" type="ORF">MKW98_011433</name>
</gene>
<dbReference type="InterPro" id="IPR028924">
    <property type="entry name" value="Perm-CXXC"/>
</dbReference>
<evidence type="ECO:0000256" key="2">
    <source>
        <dbReference type="ARBA" id="ARBA00004123"/>
    </source>
</evidence>
<dbReference type="Pfam" id="PF15629">
    <property type="entry name" value="Perm-CXXC"/>
    <property type="match status" value="1"/>
</dbReference>
<feature type="compositionally biased region" description="Basic and acidic residues" evidence="10">
    <location>
        <begin position="298"/>
        <end position="320"/>
    </location>
</feature>
<dbReference type="GO" id="GO:0006284">
    <property type="term" value="P:base-excision repair"/>
    <property type="evidence" value="ECO:0007669"/>
    <property type="project" value="InterPro"/>
</dbReference>
<feature type="compositionally biased region" description="Basic and acidic residues" evidence="10">
    <location>
        <begin position="266"/>
        <end position="275"/>
    </location>
</feature>
<dbReference type="FunFam" id="1.10.1670.10:FF:000004">
    <property type="entry name" value="DNA glycosylase/AP lyase ROS1"/>
    <property type="match status" value="1"/>
</dbReference>
<sequence>MDYSGVSISEKIENQIRQNQQQQQKPCVPAILLRSKKQKVASGNQQNKTNGVENRNSQEENPATSSGIPSDTWEQAVCSRNLGHAETSLLAESNNVPFKALLSLVENGGASGASTSGGIDVRNFFPGSHTQINTNLPQQSSATMYQTHYVGSSMMSSNTPSHIQSYGLQASYYPDCHPSSQPMGGSVYGERIPVQHLAPVTPNLGKRLDNQVSESSSTCLSKQTNHENERQQEATENTEFSVTEPSSHHSPSQVESSSAVPNAPENENHKVGKEVEDIDLNATPSLPKKRRKKHRPKVVIEGKPERTPKPKTPKVGESKTVKRKYVRKKGVQPSENSSACPKDNADPTWEPDPKRVLDFDGESEARDTNHTAALDHQRGVQSCNVGESSLCPLEVTSDSEFPTSHDSSGTKICSSIQNSTQGQRVVGNKPTCAQFDLNLSSDDCLAFQESQQIREDSRNITVSESGRGIKRPYFHVIDETHPHSMNIHGAQLNSMPMYPKVFKGKDLLLDTISVLFPHQKKRRTEKGQSTTTSGTSSTRKGRKDGEKQTRGWGQIHQNSSNSASLLEDVQSSGTNVMNGQHNAVGGQFGNLQSSPLMLKFGPTGSRRQRTKTSHRHRSVASLNAIMESTQFPSTPPKIESSKGGKRRNDVYIGESQSNMVLALDNQAKMITKKRTKRVTRKVDTSSYSYSDQAYLYEREIALFESQYYQSFTKSRGSPNAIKLDDIPSLDQLVQKFYSISINRESTPAMMQKHKSIVPFVRTPAIMQESNAIVPFGRLEGFNSKALVTFEPPKKRKPRAKVDLDPETDRVWNLLMGKESDHGVEGTDVDKEKWWEEERRVFRGRTDSFIARMHLIQGDRRFTRWKGSVVDSVIGVFLTQNVSDHLSSSAFMSLASRFPLQSTSNQTTCYEDGTEVFVEEPDEPEQCHENLSAEPVCDQGSITFQEIEPVEEKEYDSLVSNIPSSILLNELNGNQFAINQGESDSLAKSIGIQHFIEREYIRTAEDAFSSGCSMSASIIHNAEQIAAMGRTDTCLADSKNSRAVEDIVSSQNSVISSQTSDSSVIQTAELIGSCSGSNSEAEDMIIACQPNSSDATGPFTHLLQMASTKRLQGCFDHTCDSLTQAEINTPDNRRTGLDKLDAPADLHLPVSNSYLSVQESRSTLSSNSYLHMTPDLNVLEAESLEALGQESTGRDSSSKVYSPEMAKNDAAALNYSSPSAQGPPQPVQSSNSGFRQETDPEQHPQCCKESQAERSEVLQPGMSQLVEPGDPVETLLQLRNYTMQQASASFPEYHRENSNVEETTYLMASQTLIQNKRMESNLSVHIHSSEKSFSETTVTAAVDTPKAKRKPVKEKKEEFDWDSLRRDASLKGAQRKRTANTMDTLDYEAVRRAEVSEIAKTIRERGMNNMLGERIKAFLNRVVKDHGSIDLEWLRDVPPEKAKDYLLSIRGLGLKSVECVRLLTLHQLAFPVDTNVGRIAVRLGWVPLQPLPEEVQLHLLELYPMLESIQKYLWPRLCKLDQPTLYELHYQMITFGKVFCTKHKPNCNACPMRAECRHFASAFASARLALPAPPEKGIVPSNVPLGPHSQAGVYTKGPQLSLQEPDFTSGIPFGTLSRTNQCDHQNLCVGAAFPTNTCEHSDFPLASTSRTIQCEPIVEVPASPEPEPVEATLSDIEDAFLNGDPDEIPTIHLDMEEFSLNLHKVVQENNMQVHLDAVSTALVVASNNPSIPVTKLKNVGRLRTEHQVYELPDNHILLKGRDRRETDDPSPYMLAIWTPGEIANSTQPGEQNCVMQGTGTLCNRATCWSCNNAREKESQIVRGTLLIPCRTAMKGSFPLNGTYFQVNEVFADDESSRNPIEVPRSFLWNLPKRIVYFGTSVTSIFKGLTADAIQSAFWRGFVCVRGFDHKARAPRPLYARLHLAASRMGKNGAKIPEE</sequence>
<feature type="compositionally biased region" description="Low complexity" evidence="10">
    <location>
        <begin position="244"/>
        <end position="258"/>
    </location>
</feature>
<keyword evidence="9" id="KW-0539">Nucleus</keyword>
<comment type="subcellular location">
    <subcellularLocation>
        <location evidence="2">Nucleus</location>
    </subcellularLocation>
</comment>
<evidence type="ECO:0000256" key="7">
    <source>
        <dbReference type="ARBA" id="ARBA00023014"/>
    </source>
</evidence>
<accession>A0AAD4XFR7</accession>
<dbReference type="EMBL" id="JAJJMB010010393">
    <property type="protein sequence ID" value="KAI3909072.1"/>
    <property type="molecule type" value="Genomic_DNA"/>
</dbReference>
<dbReference type="PANTHER" id="PTHR46213">
    <property type="entry name" value="TRANSCRIPTIONAL ACTIVATOR DEMETER"/>
    <property type="match status" value="1"/>
</dbReference>
<evidence type="ECO:0000256" key="4">
    <source>
        <dbReference type="ARBA" id="ARBA00022485"/>
    </source>
</evidence>
<keyword evidence="4" id="KW-0004">4Fe-4S</keyword>
<organism evidence="12 13">
    <name type="scientific">Papaver atlanticum</name>
    <dbReference type="NCBI Taxonomy" id="357466"/>
    <lineage>
        <taxon>Eukaryota</taxon>
        <taxon>Viridiplantae</taxon>
        <taxon>Streptophyta</taxon>
        <taxon>Embryophyta</taxon>
        <taxon>Tracheophyta</taxon>
        <taxon>Spermatophyta</taxon>
        <taxon>Magnoliopsida</taxon>
        <taxon>Ranunculales</taxon>
        <taxon>Papaveraceae</taxon>
        <taxon>Papaveroideae</taxon>
        <taxon>Papaver</taxon>
    </lineage>
</organism>
<keyword evidence="13" id="KW-1185">Reference proteome</keyword>
<dbReference type="Pfam" id="PF15628">
    <property type="entry name" value="RRM_DME"/>
    <property type="match status" value="1"/>
</dbReference>
<dbReference type="Gene3D" id="1.10.340.30">
    <property type="entry name" value="Hypothetical protein, domain 2"/>
    <property type="match status" value="1"/>
</dbReference>
<feature type="compositionally biased region" description="Low complexity" evidence="10">
    <location>
        <begin position="529"/>
        <end position="538"/>
    </location>
</feature>
<dbReference type="InterPro" id="IPR044811">
    <property type="entry name" value="DME/ROS1"/>
</dbReference>
<protein>
    <recommendedName>
        <fullName evidence="11">HhH-GPD domain-containing protein</fullName>
    </recommendedName>
</protein>
<comment type="cofactor">
    <cofactor evidence="1">
        <name>[4Fe-4S] cluster</name>
        <dbReference type="ChEBI" id="CHEBI:49883"/>
    </cofactor>
</comment>
<dbReference type="InterPro" id="IPR003651">
    <property type="entry name" value="Endonuclease3_FeS-loop_motif"/>
</dbReference>
<feature type="compositionally biased region" description="Basic residues" evidence="10">
    <location>
        <begin position="321"/>
        <end position="330"/>
    </location>
</feature>
<name>A0AAD4XFR7_9MAGN</name>
<proteinExistence type="inferred from homology"/>
<keyword evidence="7" id="KW-0411">Iron-sulfur</keyword>
<evidence type="ECO:0000256" key="3">
    <source>
        <dbReference type="ARBA" id="ARBA00005646"/>
    </source>
</evidence>
<evidence type="ECO:0000313" key="13">
    <source>
        <dbReference type="Proteomes" id="UP001202328"/>
    </source>
</evidence>
<evidence type="ECO:0000313" key="12">
    <source>
        <dbReference type="EMBL" id="KAI3909072.1"/>
    </source>
</evidence>